<organism evidence="1 2">
    <name type="scientific">Microcystis aeruginosa Ma_QC_Ca_00000000_S207</name>
    <dbReference type="NCBI Taxonomy" id="2486251"/>
    <lineage>
        <taxon>Bacteria</taxon>
        <taxon>Bacillati</taxon>
        <taxon>Cyanobacteriota</taxon>
        <taxon>Cyanophyceae</taxon>
        <taxon>Oscillatoriophycideae</taxon>
        <taxon>Chroococcales</taxon>
        <taxon>Microcystaceae</taxon>
        <taxon>Microcystis</taxon>
    </lineage>
</organism>
<comment type="caution">
    <text evidence="1">The sequence shown here is derived from an EMBL/GenBank/DDBJ whole genome shotgun (WGS) entry which is preliminary data.</text>
</comment>
<reference evidence="1 2" key="1">
    <citation type="submission" date="2019-01" db="EMBL/GenBank/DDBJ databases">
        <title>Coherence of Microcystis species and biogeography revealed through population genomics.</title>
        <authorList>
            <person name="Perez-Carrascal O.M."/>
            <person name="Terrat Y."/>
            <person name="Giani A."/>
            <person name="Fortin N."/>
            <person name="Tromas N."/>
            <person name="Shapiro B.J."/>
        </authorList>
    </citation>
    <scope>NUCLEOTIDE SEQUENCE [LARGE SCALE GENOMIC DNA]</scope>
    <source>
        <strain evidence="1">Ma_QC_Ca_00000000_S207</strain>
    </source>
</reference>
<evidence type="ECO:0000313" key="1">
    <source>
        <dbReference type="EMBL" id="TRU47105.1"/>
    </source>
</evidence>
<dbReference type="EMBL" id="SFBF01000221">
    <property type="protein sequence ID" value="TRU47105.1"/>
    <property type="molecule type" value="Genomic_DNA"/>
</dbReference>
<protein>
    <submittedName>
        <fullName evidence="1">Uncharacterized protein</fullName>
    </submittedName>
</protein>
<dbReference type="AlphaFoldDB" id="A0A552FK73"/>
<accession>A0A552FK73</accession>
<feature type="non-terminal residue" evidence="1">
    <location>
        <position position="1"/>
    </location>
</feature>
<dbReference type="Proteomes" id="UP000320293">
    <property type="component" value="Unassembled WGS sequence"/>
</dbReference>
<name>A0A552FK73_MICAE</name>
<evidence type="ECO:0000313" key="2">
    <source>
        <dbReference type="Proteomes" id="UP000320293"/>
    </source>
</evidence>
<sequence length="68" mass="7542">ICALSVSLYRFQLLLGVGTLIEFYFKLIICITITEEPDIFSGAIIPWISPLLDVLCRVDGCTLLAAHE</sequence>
<proteinExistence type="predicted"/>
<gene>
    <name evidence="1" type="ORF">EWV91_11600</name>
</gene>